<dbReference type="HAMAP" id="MF_00076">
    <property type="entry name" value="HisB"/>
    <property type="match status" value="1"/>
</dbReference>
<comment type="pathway">
    <text evidence="1">Amino-acid biosynthesis; L-histidine biosynthesis; L-histidine from 5-phospho-alpha-D-ribose 1-diphosphate: step 6/9.</text>
</comment>
<dbReference type="UniPathway" id="UPA00031">
    <property type="reaction ID" value="UER00011"/>
</dbReference>
<dbReference type="GO" id="GO:0004424">
    <property type="term" value="F:imidazoleglycerol-phosphate dehydratase activity"/>
    <property type="evidence" value="ECO:0007669"/>
    <property type="project" value="InterPro"/>
</dbReference>
<keyword evidence="3" id="KW-0368">Histidine biosynthesis</keyword>
<dbReference type="InterPro" id="IPR020565">
    <property type="entry name" value="ImidazoleglycerP_deHydtase_CS"/>
</dbReference>
<dbReference type="EMBL" id="DRTT01000098">
    <property type="protein sequence ID" value="HHF98530.1"/>
    <property type="molecule type" value="Genomic_DNA"/>
</dbReference>
<dbReference type="GO" id="GO:0000105">
    <property type="term" value="P:L-histidine biosynthetic process"/>
    <property type="evidence" value="ECO:0007669"/>
    <property type="project" value="UniProtKB-UniPathway"/>
</dbReference>
<sequence>MREARIKRKTQETEIDLYLNVDGEGKVTVDTGYPFLDHMLDVFSCHGFFDLEVKAKGDIEVDKHHLVEDVGICLGRAFSQAVGDKKGIKRYGWSVVPMDDVLVRCVVDVSGRALLVFDMKGDDEVKYSFRDFFRAFCRYSGFTLHLTVLYGEGLHHILEGMFKAFGISLDQATSIDVRRKSVPSTK</sequence>
<evidence type="ECO:0000256" key="2">
    <source>
        <dbReference type="ARBA" id="ARBA00022605"/>
    </source>
</evidence>
<evidence type="ECO:0000256" key="1">
    <source>
        <dbReference type="ARBA" id="ARBA00005047"/>
    </source>
</evidence>
<protein>
    <submittedName>
        <fullName evidence="5">Imidazoleglycerol-phosphate dehydratase HisB</fullName>
    </submittedName>
</protein>
<dbReference type="InterPro" id="IPR020568">
    <property type="entry name" value="Ribosomal_Su5_D2-typ_SF"/>
</dbReference>
<dbReference type="NCBIfam" id="NF002114">
    <property type="entry name" value="PRK00951.2-4"/>
    <property type="match status" value="1"/>
</dbReference>
<reference evidence="5" key="1">
    <citation type="journal article" date="2020" name="mSystems">
        <title>Genome- and Community-Level Interaction Insights into Carbon Utilization and Element Cycling Functions of Hydrothermarchaeota in Hydrothermal Sediment.</title>
        <authorList>
            <person name="Zhou Z."/>
            <person name="Liu Y."/>
            <person name="Xu W."/>
            <person name="Pan J."/>
            <person name="Luo Z.H."/>
            <person name="Li M."/>
        </authorList>
    </citation>
    <scope>NUCLEOTIDE SEQUENCE [LARGE SCALE GENOMIC DNA]</scope>
    <source>
        <strain evidence="5">HyVt-92</strain>
    </source>
</reference>
<dbReference type="InterPro" id="IPR000807">
    <property type="entry name" value="ImidazoleglycerolP_deHydtase"/>
</dbReference>
<dbReference type="PROSITE" id="PS00954">
    <property type="entry name" value="IGP_DEHYDRATASE_1"/>
    <property type="match status" value="1"/>
</dbReference>
<evidence type="ECO:0000256" key="4">
    <source>
        <dbReference type="ARBA" id="ARBA00023239"/>
    </source>
</evidence>
<dbReference type="PANTHER" id="PTHR23133:SF2">
    <property type="entry name" value="IMIDAZOLEGLYCEROL-PHOSPHATE DEHYDRATASE"/>
    <property type="match status" value="1"/>
</dbReference>
<gene>
    <name evidence="5" type="primary">hisB</name>
    <name evidence="5" type="ORF">ENL39_03465</name>
</gene>
<dbReference type="PANTHER" id="PTHR23133">
    <property type="entry name" value="IMIDAZOLEGLYCEROL-PHOSPHATE DEHYDRATASE HIS7"/>
    <property type="match status" value="1"/>
</dbReference>
<dbReference type="InterPro" id="IPR038494">
    <property type="entry name" value="IGPD_sf"/>
</dbReference>
<evidence type="ECO:0000256" key="3">
    <source>
        <dbReference type="ARBA" id="ARBA00023102"/>
    </source>
</evidence>
<dbReference type="Pfam" id="PF00475">
    <property type="entry name" value="IGPD"/>
    <property type="match status" value="1"/>
</dbReference>
<dbReference type="FunFam" id="3.30.230.40:FF:000003">
    <property type="entry name" value="Imidazoleglycerol-phosphate dehydratase HisB"/>
    <property type="match status" value="1"/>
</dbReference>
<proteinExistence type="inferred from homology"/>
<keyword evidence="2" id="KW-0028">Amino-acid biosynthesis</keyword>
<dbReference type="SUPFAM" id="SSF54211">
    <property type="entry name" value="Ribosomal protein S5 domain 2-like"/>
    <property type="match status" value="2"/>
</dbReference>
<comment type="caution">
    <text evidence="5">The sequence shown here is derived from an EMBL/GenBank/DDBJ whole genome shotgun (WGS) entry which is preliminary data.</text>
</comment>
<dbReference type="AlphaFoldDB" id="A0A7V5HYZ8"/>
<accession>A0A7V5HYZ8</accession>
<evidence type="ECO:0000313" key="5">
    <source>
        <dbReference type="EMBL" id="HHF98530.1"/>
    </source>
</evidence>
<dbReference type="NCBIfam" id="NF002111">
    <property type="entry name" value="PRK00951.2-1"/>
    <property type="match status" value="1"/>
</dbReference>
<organism evidence="5">
    <name type="scientific">Aerophobetes bacterium</name>
    <dbReference type="NCBI Taxonomy" id="2030807"/>
    <lineage>
        <taxon>Bacteria</taxon>
        <taxon>Candidatus Aerophobota</taxon>
    </lineage>
</organism>
<feature type="non-terminal residue" evidence="5">
    <location>
        <position position="186"/>
    </location>
</feature>
<dbReference type="Proteomes" id="UP000886070">
    <property type="component" value="Unassembled WGS sequence"/>
</dbReference>
<dbReference type="Gene3D" id="3.30.230.40">
    <property type="entry name" value="Imidazole glycerol phosphate dehydratase, domain 1"/>
    <property type="match status" value="2"/>
</dbReference>
<name>A0A7V5HYZ8_UNCAE</name>
<keyword evidence="4" id="KW-0456">Lyase</keyword>
<dbReference type="CDD" id="cd07914">
    <property type="entry name" value="IGPD"/>
    <property type="match status" value="1"/>
</dbReference>